<protein>
    <submittedName>
        <fullName evidence="2">Uncharacterized protein</fullName>
    </submittedName>
</protein>
<proteinExistence type="predicted"/>
<gene>
    <name evidence="2" type="ORF">ABJ99_2660</name>
</gene>
<evidence type="ECO:0000313" key="3">
    <source>
        <dbReference type="Proteomes" id="UP000037891"/>
    </source>
</evidence>
<reference evidence="2 3" key="1">
    <citation type="submission" date="2015-07" db="EMBL/GenBank/DDBJ databases">
        <authorList>
            <person name="Noorani M."/>
        </authorList>
    </citation>
    <scope>NUCLEOTIDE SEQUENCE [LARGE SCALE GENOMIC DNA]</scope>
    <source>
        <strain evidence="2 3">0788_9</strain>
    </source>
</reference>
<sequence length="42" mass="4103">MASPEDARPATVKKQPGIAASGSGKRQAASGNLKAPGLKLAA</sequence>
<dbReference type="AlphaFoldDB" id="A0A0N0GD28"/>
<comment type="caution">
    <text evidence="2">The sequence shown here is derived from an EMBL/GenBank/DDBJ whole genome shotgun (WGS) entry which is preliminary data.</text>
</comment>
<evidence type="ECO:0000256" key="1">
    <source>
        <dbReference type="SAM" id="MobiDB-lite"/>
    </source>
</evidence>
<name>A0A0N0GD28_PSESX</name>
<accession>A0A0N0GD28</accession>
<reference evidence="2 3" key="2">
    <citation type="submission" date="2015-10" db="EMBL/GenBank/DDBJ databases">
        <title>Comparative genomics and high-throughput reverse genetic screens identify a new phytobacterial MAMP and an Arabidopsis receptor required for immune elicitation.</title>
        <authorList>
            <person name="Mott G.A."/>
            <person name="Thakur S."/>
            <person name="Wang P.W."/>
            <person name="Desveaux D."/>
            <person name="Guttman D.S."/>
        </authorList>
    </citation>
    <scope>NUCLEOTIDE SEQUENCE [LARGE SCALE GENOMIC DNA]</scope>
    <source>
        <strain evidence="2 3">0788_9</strain>
    </source>
</reference>
<feature type="region of interest" description="Disordered" evidence="1">
    <location>
        <begin position="1"/>
        <end position="42"/>
    </location>
</feature>
<dbReference type="Proteomes" id="UP000037891">
    <property type="component" value="Unassembled WGS sequence"/>
</dbReference>
<organism evidence="2 3">
    <name type="scientific">Pseudomonas syringae pv. cilantro</name>
    <dbReference type="NCBI Taxonomy" id="81035"/>
    <lineage>
        <taxon>Bacteria</taxon>
        <taxon>Pseudomonadati</taxon>
        <taxon>Pseudomonadota</taxon>
        <taxon>Gammaproteobacteria</taxon>
        <taxon>Pseudomonadales</taxon>
        <taxon>Pseudomonadaceae</taxon>
        <taxon>Pseudomonas</taxon>
        <taxon>Pseudomonas syringae</taxon>
    </lineage>
</organism>
<evidence type="ECO:0000313" key="2">
    <source>
        <dbReference type="EMBL" id="KPC25563.1"/>
    </source>
</evidence>
<dbReference type="EMBL" id="LGLN01000078">
    <property type="protein sequence ID" value="KPC25563.1"/>
    <property type="molecule type" value="Genomic_DNA"/>
</dbReference>